<evidence type="ECO:0000313" key="2">
    <source>
        <dbReference type="Proteomes" id="UP000002208"/>
    </source>
</evidence>
<proteinExistence type="predicted"/>
<dbReference type="PaxDb" id="546414-Deide_12380"/>
<dbReference type="Proteomes" id="UP000002208">
    <property type="component" value="Chromosome"/>
</dbReference>
<protein>
    <submittedName>
        <fullName evidence="1">Uncharacterized protein</fullName>
    </submittedName>
</protein>
<dbReference type="AlphaFoldDB" id="C1CVD8"/>
<dbReference type="HOGENOM" id="CLU_2259145_0_0_0"/>
<dbReference type="EMBL" id="CP001114">
    <property type="protein sequence ID" value="ACO46155.1"/>
    <property type="molecule type" value="Genomic_DNA"/>
</dbReference>
<dbReference type="RefSeq" id="WP_012693278.1">
    <property type="nucleotide sequence ID" value="NC_012526.1"/>
</dbReference>
<name>C1CVD8_DEIDV</name>
<sequence length="103" mass="11438">MSTPAVTFRGPSRIPYPGGCVLEPGPYALDYLLRWTADVTINGQLHADVPVFPLIRQLLSDPALYSLSPGQAQEARDLYLRLAGEALRQEGGNPAWLEREFER</sequence>
<evidence type="ECO:0000313" key="1">
    <source>
        <dbReference type="EMBL" id="ACO46155.1"/>
    </source>
</evidence>
<gene>
    <name evidence="1" type="ordered locus">Deide_12380</name>
</gene>
<dbReference type="STRING" id="546414.Deide_12380"/>
<dbReference type="KEGG" id="ddr:Deide_12380"/>
<keyword evidence="2" id="KW-1185">Reference proteome</keyword>
<accession>C1CVD8</accession>
<organism evidence="1 2">
    <name type="scientific">Deinococcus deserti (strain DSM 17065 / CIP 109153 / LMG 22923 / VCD115)</name>
    <dbReference type="NCBI Taxonomy" id="546414"/>
    <lineage>
        <taxon>Bacteria</taxon>
        <taxon>Thermotogati</taxon>
        <taxon>Deinococcota</taxon>
        <taxon>Deinococci</taxon>
        <taxon>Deinococcales</taxon>
        <taxon>Deinococcaceae</taxon>
        <taxon>Deinococcus</taxon>
    </lineage>
</organism>
<dbReference type="OrthoDB" id="69751at2"/>
<reference evidence="1 2" key="1">
    <citation type="journal article" date="2009" name="PLoS Genet.">
        <title>Alliance of proteomics and genomics to unravel the specificities of Sahara bacterium Deinococcus deserti.</title>
        <authorList>
            <person name="de Groot A."/>
            <person name="Dulermo R."/>
            <person name="Ortet P."/>
            <person name="Blanchard L."/>
            <person name="Guerin P."/>
            <person name="Fernandez B."/>
            <person name="Vacherie B."/>
            <person name="Dossat C."/>
            <person name="Jolivet E."/>
            <person name="Siguier P."/>
            <person name="Chandler M."/>
            <person name="Barakat M."/>
            <person name="Dedieu A."/>
            <person name="Barbe V."/>
            <person name="Heulin T."/>
            <person name="Sommer S."/>
            <person name="Achouak W."/>
            <person name="Armengaud J."/>
        </authorList>
    </citation>
    <scope>NUCLEOTIDE SEQUENCE [LARGE SCALE GENOMIC DNA]</scope>
    <source>
        <strain evidence="2">DSM 17065 / CIP 109153 / LMG 22923 / VCD115</strain>
    </source>
</reference>